<dbReference type="InterPro" id="IPR021880">
    <property type="entry name" value="DUF3489"/>
</dbReference>
<feature type="region of interest" description="Disordered" evidence="1">
    <location>
        <begin position="1"/>
        <end position="33"/>
    </location>
</feature>
<dbReference type="Pfam" id="PF11994">
    <property type="entry name" value="DUF3489"/>
    <property type="match status" value="1"/>
</dbReference>
<feature type="region of interest" description="Disordered" evidence="1">
    <location>
        <begin position="74"/>
        <end position="100"/>
    </location>
</feature>
<gene>
    <name evidence="2" type="ORF">HUV48_09950</name>
</gene>
<evidence type="ECO:0000313" key="3">
    <source>
        <dbReference type="Proteomes" id="UP000561438"/>
    </source>
</evidence>
<dbReference type="AlphaFoldDB" id="A0A850H3W6"/>
<evidence type="ECO:0000256" key="1">
    <source>
        <dbReference type="SAM" id="MobiDB-lite"/>
    </source>
</evidence>
<sequence>MRPVNWACPGSGGHFGSRAKPEARMTKAVTTQKPTTKLDGLEKLLKRKSGASIAEMITATGWQQHSVRGAMAGALKKKRGHSITSAKNDGTRRYRIEVAQ</sequence>
<feature type="compositionally biased region" description="Basic and acidic residues" evidence="1">
    <location>
        <begin position="89"/>
        <end position="100"/>
    </location>
</feature>
<dbReference type="EMBL" id="JABWGV010000003">
    <property type="protein sequence ID" value="NVD45336.1"/>
    <property type="molecule type" value="Genomic_DNA"/>
</dbReference>
<accession>A0A850H3W6</accession>
<evidence type="ECO:0000313" key="2">
    <source>
        <dbReference type="EMBL" id="NVD45336.1"/>
    </source>
</evidence>
<keyword evidence="3" id="KW-1185">Reference proteome</keyword>
<comment type="caution">
    <text evidence="2">The sequence shown here is derived from an EMBL/GenBank/DDBJ whole genome shotgun (WGS) entry which is preliminary data.</text>
</comment>
<proteinExistence type="predicted"/>
<organism evidence="2 3">
    <name type="scientific">Qipengyuania atrilutea</name>
    <dbReference type="NCBI Taxonomy" id="2744473"/>
    <lineage>
        <taxon>Bacteria</taxon>
        <taxon>Pseudomonadati</taxon>
        <taxon>Pseudomonadota</taxon>
        <taxon>Alphaproteobacteria</taxon>
        <taxon>Sphingomonadales</taxon>
        <taxon>Erythrobacteraceae</taxon>
        <taxon>Qipengyuania</taxon>
    </lineage>
</organism>
<name>A0A850H3W6_9SPHN</name>
<dbReference type="Proteomes" id="UP000561438">
    <property type="component" value="Unassembled WGS sequence"/>
</dbReference>
<protein>
    <submittedName>
        <fullName evidence="2">DUF3489 domain-containing protein</fullName>
    </submittedName>
</protein>
<reference evidence="2 3" key="1">
    <citation type="submission" date="2020-06" db="EMBL/GenBank/DDBJ databases">
        <title>Altererythrobacter sp. HHU K3-1.</title>
        <authorList>
            <person name="Zhang D."/>
            <person name="Xue H."/>
        </authorList>
    </citation>
    <scope>NUCLEOTIDE SEQUENCE [LARGE SCALE GENOMIC DNA]</scope>
    <source>
        <strain evidence="2 3">HHU K3-1</strain>
    </source>
</reference>